<evidence type="ECO:0000313" key="1">
    <source>
        <dbReference type="EMBL" id="CAG9840860.1"/>
    </source>
</evidence>
<organism evidence="1 2">
    <name type="scientific">Diabrotica balteata</name>
    <name type="common">Banded cucumber beetle</name>
    <dbReference type="NCBI Taxonomy" id="107213"/>
    <lineage>
        <taxon>Eukaryota</taxon>
        <taxon>Metazoa</taxon>
        <taxon>Ecdysozoa</taxon>
        <taxon>Arthropoda</taxon>
        <taxon>Hexapoda</taxon>
        <taxon>Insecta</taxon>
        <taxon>Pterygota</taxon>
        <taxon>Neoptera</taxon>
        <taxon>Endopterygota</taxon>
        <taxon>Coleoptera</taxon>
        <taxon>Polyphaga</taxon>
        <taxon>Cucujiformia</taxon>
        <taxon>Chrysomeloidea</taxon>
        <taxon>Chrysomelidae</taxon>
        <taxon>Galerucinae</taxon>
        <taxon>Diabroticina</taxon>
        <taxon>Diabroticites</taxon>
        <taxon>Diabrotica</taxon>
    </lineage>
</organism>
<keyword evidence="2" id="KW-1185">Reference proteome</keyword>
<gene>
    <name evidence="1" type="ORF">DIABBA_LOCUS13480</name>
</gene>
<name>A0A9N9T8F5_DIABA</name>
<protein>
    <submittedName>
        <fullName evidence="1">Uncharacterized protein</fullName>
    </submittedName>
</protein>
<evidence type="ECO:0000313" key="2">
    <source>
        <dbReference type="Proteomes" id="UP001153709"/>
    </source>
</evidence>
<dbReference type="EMBL" id="OU898284">
    <property type="protein sequence ID" value="CAG9840860.1"/>
    <property type="molecule type" value="Genomic_DNA"/>
</dbReference>
<reference evidence="1" key="1">
    <citation type="submission" date="2022-01" db="EMBL/GenBank/DDBJ databases">
        <authorList>
            <person name="King R."/>
        </authorList>
    </citation>
    <scope>NUCLEOTIDE SEQUENCE</scope>
</reference>
<dbReference type="AlphaFoldDB" id="A0A9N9T8F5"/>
<accession>A0A9N9T8F5</accession>
<sequence length="140" mass="16337">MDDYKDALKSKLLNTQPKKLKEDGIPSLFLLPNENGIQEISFIESLLKKTKHLIIKKNTPIGVTDNSNENFIRNADYTHWYIPRTLGNAEENKKQIMGPVQRRQNKSLLLRTNGLDYLNRKNEKDFNIRARELALEEKKN</sequence>
<dbReference type="OrthoDB" id="5982876at2759"/>
<proteinExistence type="predicted"/>
<dbReference type="Proteomes" id="UP001153709">
    <property type="component" value="Chromosome 9"/>
</dbReference>